<dbReference type="GeneID" id="25739653"/>
<protein>
    <submittedName>
        <fullName evidence="2">Uncharacterized protein</fullName>
    </submittedName>
</protein>
<dbReference type="EMBL" id="KK101355">
    <property type="protein sequence ID" value="KIZ01179.1"/>
    <property type="molecule type" value="Genomic_DNA"/>
</dbReference>
<accession>A0A0D2L1H7</accession>
<feature type="region of interest" description="Disordered" evidence="1">
    <location>
        <begin position="1"/>
        <end position="29"/>
    </location>
</feature>
<gene>
    <name evidence="2" type="ORF">MNEG_6777</name>
</gene>
<evidence type="ECO:0000313" key="2">
    <source>
        <dbReference type="EMBL" id="KIZ01179.1"/>
    </source>
</evidence>
<proteinExistence type="predicted"/>
<feature type="region of interest" description="Disordered" evidence="1">
    <location>
        <begin position="115"/>
        <end position="138"/>
    </location>
</feature>
<reference evidence="2 3" key="1">
    <citation type="journal article" date="2013" name="BMC Genomics">
        <title>Reconstruction of the lipid metabolism for the microalga Monoraphidium neglectum from its genome sequence reveals characteristics suitable for biofuel production.</title>
        <authorList>
            <person name="Bogen C."/>
            <person name="Al-Dilaimi A."/>
            <person name="Albersmeier A."/>
            <person name="Wichmann J."/>
            <person name="Grundmann M."/>
            <person name="Rupp O."/>
            <person name="Lauersen K.J."/>
            <person name="Blifernez-Klassen O."/>
            <person name="Kalinowski J."/>
            <person name="Goesmann A."/>
            <person name="Mussgnug J.H."/>
            <person name="Kruse O."/>
        </authorList>
    </citation>
    <scope>NUCLEOTIDE SEQUENCE [LARGE SCALE GENOMIC DNA]</scope>
    <source>
        <strain evidence="2 3">SAG 48.87</strain>
    </source>
</reference>
<dbReference type="RefSeq" id="XP_013900198.1">
    <property type="nucleotide sequence ID" value="XM_014044744.1"/>
</dbReference>
<dbReference type="KEGG" id="mng:MNEG_6777"/>
<evidence type="ECO:0000313" key="3">
    <source>
        <dbReference type="Proteomes" id="UP000054498"/>
    </source>
</evidence>
<evidence type="ECO:0000256" key="1">
    <source>
        <dbReference type="SAM" id="MobiDB-lite"/>
    </source>
</evidence>
<dbReference type="AlphaFoldDB" id="A0A0D2L1H7"/>
<dbReference type="Proteomes" id="UP000054498">
    <property type="component" value="Unassembled WGS sequence"/>
</dbReference>
<dbReference type="OrthoDB" id="560305at2759"/>
<organism evidence="2 3">
    <name type="scientific">Monoraphidium neglectum</name>
    <dbReference type="NCBI Taxonomy" id="145388"/>
    <lineage>
        <taxon>Eukaryota</taxon>
        <taxon>Viridiplantae</taxon>
        <taxon>Chlorophyta</taxon>
        <taxon>core chlorophytes</taxon>
        <taxon>Chlorophyceae</taxon>
        <taxon>CS clade</taxon>
        <taxon>Sphaeropleales</taxon>
        <taxon>Selenastraceae</taxon>
        <taxon>Monoraphidium</taxon>
    </lineage>
</organism>
<keyword evidence="3" id="KW-1185">Reference proteome</keyword>
<sequence length="403" mass="42471">MEDKGRPTRNIPIVQVQRRKRPGKGPEPSDVIAALETLKLSTHAQLQSLAEEHEKLKARDTALEAVVLCLEGLIAATRPLRACSSATGAADENEDSVLQGWTELRDEWHRLKTSGAAVPSATPEVDTPAGTSGSGGAPVEEAAVAPIMSGGGGSGSSGKRFDHRGNCGHEGGPGGDEACSRRSLCCAATCNSCGGLAGDKAAGHTNSSSGGGSSAAAPTWARHMELSDGAAAALERYRQYDVAAIAVRLQQYVHRSSVDLYRLQAGAQDAAATARLEEQLAKLMALSAALLVAKPQLLGEVSLYRLDTLAPITAGEGPSPEHWAFVVKQAKFSRHQGLAVAELMAVYKARLAVLLPRREELVRLQGEHAEDGDAQRELVADLEQWQAECARRAAVDRSARLAS</sequence>
<name>A0A0D2L1H7_9CHLO</name>